<gene>
    <name evidence="5" type="ORF">AMSG_09215</name>
</gene>
<evidence type="ECO:0000256" key="1">
    <source>
        <dbReference type="SAM" id="MobiDB-lite"/>
    </source>
</evidence>
<evidence type="ECO:0000313" key="5">
    <source>
        <dbReference type="EMBL" id="KNC53139.1"/>
    </source>
</evidence>
<protein>
    <recommendedName>
        <fullName evidence="4">DOMON domain-containing protein</fullName>
    </recommendedName>
</protein>
<evidence type="ECO:0000313" key="6">
    <source>
        <dbReference type="Proteomes" id="UP000054408"/>
    </source>
</evidence>
<dbReference type="Pfam" id="PF03351">
    <property type="entry name" value="DOMON"/>
    <property type="match status" value="1"/>
</dbReference>
<dbReference type="InterPro" id="IPR000945">
    <property type="entry name" value="DBH-like"/>
</dbReference>
<dbReference type="AlphaFoldDB" id="A0A0L0DLC8"/>
<dbReference type="GO" id="GO:0005615">
    <property type="term" value="C:extracellular space"/>
    <property type="evidence" value="ECO:0007669"/>
    <property type="project" value="TreeGrafter"/>
</dbReference>
<dbReference type="GeneID" id="25567720"/>
<feature type="signal peptide" evidence="3">
    <location>
        <begin position="1"/>
        <end position="19"/>
    </location>
</feature>
<feature type="domain" description="DOMON" evidence="4">
    <location>
        <begin position="38"/>
        <end position="155"/>
    </location>
</feature>
<dbReference type="GO" id="GO:0042421">
    <property type="term" value="P:norepinephrine biosynthetic process"/>
    <property type="evidence" value="ECO:0007669"/>
    <property type="project" value="TreeGrafter"/>
</dbReference>
<dbReference type="SMART" id="SM00664">
    <property type="entry name" value="DoH"/>
    <property type="match status" value="1"/>
</dbReference>
<name>A0A0L0DLC8_THETB</name>
<feature type="transmembrane region" description="Helical" evidence="2">
    <location>
        <begin position="233"/>
        <end position="254"/>
    </location>
</feature>
<dbReference type="InterPro" id="IPR045266">
    <property type="entry name" value="DOH_DOMON"/>
</dbReference>
<dbReference type="GO" id="GO:0042420">
    <property type="term" value="P:dopamine catabolic process"/>
    <property type="evidence" value="ECO:0007669"/>
    <property type="project" value="TreeGrafter"/>
</dbReference>
<dbReference type="Gene3D" id="2.60.40.1210">
    <property type="entry name" value="Cellobiose dehydrogenase, cytochrome domain"/>
    <property type="match status" value="1"/>
</dbReference>
<organism evidence="5 6">
    <name type="scientific">Thecamonas trahens ATCC 50062</name>
    <dbReference type="NCBI Taxonomy" id="461836"/>
    <lineage>
        <taxon>Eukaryota</taxon>
        <taxon>Apusozoa</taxon>
        <taxon>Apusomonadida</taxon>
        <taxon>Apusomonadidae</taxon>
        <taxon>Thecamonas</taxon>
    </lineage>
</organism>
<reference evidence="5 6" key="1">
    <citation type="submission" date="2010-05" db="EMBL/GenBank/DDBJ databases">
        <title>The Genome Sequence of Thecamonas trahens ATCC 50062.</title>
        <authorList>
            <consortium name="The Broad Institute Genome Sequencing Platform"/>
            <person name="Russ C."/>
            <person name="Cuomo C."/>
            <person name="Shea T."/>
            <person name="Young S.K."/>
            <person name="Zeng Q."/>
            <person name="Koehrsen M."/>
            <person name="Haas B."/>
            <person name="Borodovsky M."/>
            <person name="Guigo R."/>
            <person name="Alvarado L."/>
            <person name="Berlin A."/>
            <person name="Bochicchio J."/>
            <person name="Borenstein D."/>
            <person name="Chapman S."/>
            <person name="Chen Z."/>
            <person name="Freedman E."/>
            <person name="Gellesch M."/>
            <person name="Goldberg J."/>
            <person name="Griggs A."/>
            <person name="Gujja S."/>
            <person name="Heilman E."/>
            <person name="Heiman D."/>
            <person name="Hepburn T."/>
            <person name="Howarth C."/>
            <person name="Jen D."/>
            <person name="Larson L."/>
            <person name="Mehta T."/>
            <person name="Park D."/>
            <person name="Pearson M."/>
            <person name="Roberts A."/>
            <person name="Saif S."/>
            <person name="Shenoy N."/>
            <person name="Sisk P."/>
            <person name="Stolte C."/>
            <person name="Sykes S."/>
            <person name="Thomson T."/>
            <person name="Walk T."/>
            <person name="White J."/>
            <person name="Yandava C."/>
            <person name="Burger G."/>
            <person name="Gray M.W."/>
            <person name="Holland P.W.H."/>
            <person name="King N."/>
            <person name="Lang F.B.F."/>
            <person name="Roger A.J."/>
            <person name="Ruiz-Trillo I."/>
            <person name="Lander E."/>
            <person name="Nusbaum C."/>
        </authorList>
    </citation>
    <scope>NUCLEOTIDE SEQUENCE [LARGE SCALE GENOMIC DNA]</scope>
    <source>
        <strain evidence="5 6">ATCC 50062</strain>
    </source>
</reference>
<keyword evidence="6" id="KW-1185">Reference proteome</keyword>
<dbReference type="PANTHER" id="PTHR10157:SF23">
    <property type="entry name" value="MOXD1 HOMOLOG 1"/>
    <property type="match status" value="1"/>
</dbReference>
<proteinExistence type="predicted"/>
<accession>A0A0L0DLC8</accession>
<feature type="region of interest" description="Disordered" evidence="1">
    <location>
        <begin position="193"/>
        <end position="213"/>
    </location>
</feature>
<dbReference type="CDD" id="cd09631">
    <property type="entry name" value="DOMON_DOH"/>
    <property type="match status" value="1"/>
</dbReference>
<dbReference type="GO" id="GO:0030667">
    <property type="term" value="C:secretory granule membrane"/>
    <property type="evidence" value="ECO:0007669"/>
    <property type="project" value="TreeGrafter"/>
</dbReference>
<feature type="chain" id="PRO_5005537262" description="DOMON domain-containing protein" evidence="3">
    <location>
        <begin position="20"/>
        <end position="290"/>
    </location>
</feature>
<dbReference type="PANTHER" id="PTHR10157">
    <property type="entry name" value="DOPAMINE BETA HYDROXYLASE RELATED"/>
    <property type="match status" value="1"/>
</dbReference>
<dbReference type="GO" id="GO:0004500">
    <property type="term" value="F:dopamine beta-monooxygenase activity"/>
    <property type="evidence" value="ECO:0007669"/>
    <property type="project" value="InterPro"/>
</dbReference>
<dbReference type="RefSeq" id="XP_013754613.1">
    <property type="nucleotide sequence ID" value="XM_013899159.1"/>
</dbReference>
<keyword evidence="2" id="KW-1133">Transmembrane helix</keyword>
<dbReference type="PROSITE" id="PS50836">
    <property type="entry name" value="DOMON"/>
    <property type="match status" value="1"/>
</dbReference>
<evidence type="ECO:0000259" key="4">
    <source>
        <dbReference type="PROSITE" id="PS50836"/>
    </source>
</evidence>
<keyword evidence="2" id="KW-0812">Transmembrane</keyword>
<dbReference type="GO" id="GO:0006589">
    <property type="term" value="P:octopamine biosynthetic process"/>
    <property type="evidence" value="ECO:0007669"/>
    <property type="project" value="TreeGrafter"/>
</dbReference>
<dbReference type="EMBL" id="GL349479">
    <property type="protein sequence ID" value="KNC53139.1"/>
    <property type="molecule type" value="Genomic_DNA"/>
</dbReference>
<sequence length="290" mass="30744">MKLTIAVVSLALLASLTCGMPLFTPADFTHHVSLPAPHAFDLYWSVLPTAKVEFGLVAHTTGWLGLGISNDGSMASADIVIGGILDDATTYFSDRHGDLFNGFPEADVKQDWMLTGASEDNMHTYIKFERNVNTCDDAQDKVLATGTVKIIYAYTNNGSEPDAAMTKASFSIHDFRASADVDLMIPASLTNDCSSSGGNGTTTPSNGTSSTASGMGTAPTFDLHSGKNSATGAVIIALIVFVIFTIGFVGGVFYTAAPKPAVDENAAELERRRSEFMDRVTSDRTRSSMA</sequence>
<dbReference type="STRING" id="461836.A0A0L0DLC8"/>
<dbReference type="OrthoDB" id="19261at2759"/>
<feature type="compositionally biased region" description="Low complexity" evidence="1">
    <location>
        <begin position="201"/>
        <end position="213"/>
    </location>
</feature>
<keyword evidence="2" id="KW-0472">Membrane</keyword>
<evidence type="ECO:0000256" key="2">
    <source>
        <dbReference type="SAM" id="Phobius"/>
    </source>
</evidence>
<evidence type="ECO:0000256" key="3">
    <source>
        <dbReference type="SAM" id="SignalP"/>
    </source>
</evidence>
<dbReference type="eggNOG" id="KOG3568">
    <property type="taxonomic scope" value="Eukaryota"/>
</dbReference>
<dbReference type="Proteomes" id="UP000054408">
    <property type="component" value="Unassembled WGS sequence"/>
</dbReference>
<dbReference type="InterPro" id="IPR005018">
    <property type="entry name" value="DOMON_domain"/>
</dbReference>
<keyword evidence="3" id="KW-0732">Signal</keyword>